<reference evidence="2" key="3">
    <citation type="submission" date="2020-07" db="EMBL/GenBank/DDBJ databases">
        <authorList>
            <person name="Lood C."/>
            <person name="Girard L."/>
        </authorList>
    </citation>
    <scope>NUCLEOTIDE SEQUENCE</scope>
    <source>
        <strain evidence="2">SWRI10</strain>
    </source>
</reference>
<reference evidence="3" key="4">
    <citation type="submission" date="2021-06" db="EMBL/GenBank/DDBJ databases">
        <title>Updating the genus Pseudomonas: Description of 43 new species and partition of the Pseudomonas putida group.</title>
        <authorList>
            <person name="Girard L."/>
            <person name="Lood C."/>
            <person name="Vandamme P."/>
            <person name="Rokni-Zadeh H."/>
            <person name="Van Noort V."/>
            <person name="Hofte M."/>
            <person name="Lavigne R."/>
            <person name="De Mot R."/>
        </authorList>
    </citation>
    <scope>NUCLEOTIDE SEQUENCE</scope>
    <source>
        <strain evidence="3">SWRI10</strain>
    </source>
</reference>
<dbReference type="SUPFAM" id="SSF53474">
    <property type="entry name" value="alpha/beta-Hydrolases"/>
    <property type="match status" value="1"/>
</dbReference>
<keyword evidence="1" id="KW-0732">Signal</keyword>
<keyword evidence="2" id="KW-0378">Hydrolase</keyword>
<dbReference type="EMBL" id="JABWRE020000001">
    <property type="protein sequence ID" value="MBV4536965.1"/>
    <property type="molecule type" value="Genomic_DNA"/>
</dbReference>
<feature type="signal peptide" evidence="1">
    <location>
        <begin position="1"/>
        <end position="27"/>
    </location>
</feature>
<keyword evidence="5" id="KW-1185">Reference proteome</keyword>
<sequence length="277" mass="29758">MTGCAGGRLSVLLACLLLVACQSPREALEALAGEHRRTVEVLATADFPLVISAPVGALRPGALRVYLEGDGHAWATSSQPSLDPSPRRLLLAGLAMDDPLPSVYLARPCQFVSGERCAPALWTSERFSESVLLALEQALDQLKKRYGNQSFELVGYSGGGALALLLAGRRSDVLQVQTLAGNLSPAEWTRALQLTPLTGSLEPLHYRQYLARIAQRHLLGGDDRQVPGQVAAVYKGQLGVASCAQFVTLPGVGHEQGWAQAWQQWRGRPLGCSSERQ</sequence>
<accession>A0A923FZM9</accession>
<dbReference type="Proteomes" id="UP000599879">
    <property type="component" value="Unassembled WGS sequence"/>
</dbReference>
<dbReference type="AlphaFoldDB" id="A0A923FZM9"/>
<dbReference type="EMBL" id="JABWRE010000007">
    <property type="protein sequence ID" value="MBC3441449.1"/>
    <property type="molecule type" value="Genomic_DNA"/>
</dbReference>
<reference evidence="4 5" key="1">
    <citation type="journal article" date="2012" name="Plant Soil">
        <title>Screening of plant growth-promoting traits in arsenic-resistant bacteria isolated from the rhizosphere of soybean plants from Argentinean agricultural soil.</title>
        <authorList>
            <person name="Wevar Oller A.L."/>
            <person name="Talano M.A."/>
            <person name="Agostini E."/>
        </authorList>
    </citation>
    <scope>NUCLEOTIDE SEQUENCE [LARGE SCALE GENOMIC DNA]</scope>
    <source>
        <strain evidence="4 5">AW4</strain>
    </source>
</reference>
<organism evidence="2">
    <name type="scientific">Pseudomonas urmiensis</name>
    <dbReference type="NCBI Taxonomy" id="2745493"/>
    <lineage>
        <taxon>Bacteria</taxon>
        <taxon>Pseudomonadati</taxon>
        <taxon>Pseudomonadota</taxon>
        <taxon>Gammaproteobacteria</taxon>
        <taxon>Pseudomonadales</taxon>
        <taxon>Pseudomonadaceae</taxon>
        <taxon>Pseudomonas</taxon>
    </lineage>
</organism>
<evidence type="ECO:0000313" key="4">
    <source>
        <dbReference type="EMBL" id="MFK5731965.1"/>
    </source>
</evidence>
<evidence type="ECO:0000313" key="5">
    <source>
        <dbReference type="Proteomes" id="UP001621534"/>
    </source>
</evidence>
<protein>
    <submittedName>
        <fullName evidence="2">Alpha/beta hydrolase</fullName>
    </submittedName>
</protein>
<dbReference type="EMBL" id="JAHWXS010000001">
    <property type="protein sequence ID" value="MFK5731965.1"/>
    <property type="molecule type" value="Genomic_DNA"/>
</dbReference>
<proteinExistence type="predicted"/>
<name>A0A923FZM9_9PSED</name>
<reference evidence="4" key="5">
    <citation type="submission" date="2021-07" db="EMBL/GenBank/DDBJ databases">
        <authorList>
            <person name="Wevar Oller A.L."/>
            <person name="Talano M.A."/>
            <person name="Torres Tejerizo G.A."/>
            <person name="Agostini E."/>
        </authorList>
    </citation>
    <scope>NUCLEOTIDE SEQUENCE</scope>
    <source>
        <strain evidence="4">AW4</strain>
    </source>
</reference>
<dbReference type="GO" id="GO:0016787">
    <property type="term" value="F:hydrolase activity"/>
    <property type="evidence" value="ECO:0007669"/>
    <property type="project" value="UniProtKB-KW"/>
</dbReference>
<dbReference type="InterPro" id="IPR029058">
    <property type="entry name" value="AB_hydrolase_fold"/>
</dbReference>
<evidence type="ECO:0000313" key="3">
    <source>
        <dbReference type="EMBL" id="MBV4536965.1"/>
    </source>
</evidence>
<comment type="caution">
    <text evidence="2">The sequence shown here is derived from an EMBL/GenBank/DDBJ whole genome shotgun (WGS) entry which is preliminary data.</text>
</comment>
<dbReference type="Proteomes" id="UP001621534">
    <property type="component" value="Unassembled WGS sequence"/>
</dbReference>
<gene>
    <name evidence="3" type="ORF">HU737_013310</name>
    <name evidence="2" type="ORF">HU737_12195</name>
    <name evidence="4" type="ORF">KW869_00335</name>
</gene>
<feature type="chain" id="PRO_5044695965" evidence="1">
    <location>
        <begin position="28"/>
        <end position="277"/>
    </location>
</feature>
<reference evidence="2" key="2">
    <citation type="journal article" date="2020" name="Microorganisms">
        <title>Reliable Identification of Environmental Pseudomonas Isolates Using the rpoD Gene.</title>
        <authorList>
            <consortium name="The Broad Institute Genome Sequencing Platform"/>
            <person name="Girard L."/>
            <person name="Lood C."/>
            <person name="Rokni-Zadeh H."/>
            <person name="van Noort V."/>
            <person name="Lavigne R."/>
            <person name="De Mot R."/>
        </authorList>
    </citation>
    <scope>NUCLEOTIDE SEQUENCE</scope>
    <source>
        <strain evidence="2">SWRI10</strain>
    </source>
</reference>
<dbReference type="Gene3D" id="3.40.50.1820">
    <property type="entry name" value="alpha/beta hydrolase"/>
    <property type="match status" value="1"/>
</dbReference>
<evidence type="ECO:0000256" key="1">
    <source>
        <dbReference type="SAM" id="SignalP"/>
    </source>
</evidence>
<evidence type="ECO:0000313" key="2">
    <source>
        <dbReference type="EMBL" id="MBC3441449.1"/>
    </source>
</evidence>